<proteinExistence type="predicted"/>
<comment type="caution">
    <text evidence="4">The sequence shown here is derived from an EMBL/GenBank/DDBJ whole genome shotgun (WGS) entry which is preliminary data.</text>
</comment>
<dbReference type="NCBIfam" id="TIGR04211">
    <property type="entry name" value="SH3_and_anchor"/>
    <property type="match status" value="1"/>
</dbReference>
<evidence type="ECO:0000256" key="2">
    <source>
        <dbReference type="SAM" id="Coils"/>
    </source>
</evidence>
<dbReference type="AlphaFoldDB" id="X1DHJ5"/>
<evidence type="ECO:0000256" key="1">
    <source>
        <dbReference type="ARBA" id="ARBA00022729"/>
    </source>
</evidence>
<reference evidence="4" key="1">
    <citation type="journal article" date="2014" name="Front. Microbiol.">
        <title>High frequency of phylogenetically diverse reductive dehalogenase-homologous genes in deep subseafloor sedimentary metagenomes.</title>
        <authorList>
            <person name="Kawai M."/>
            <person name="Futagami T."/>
            <person name="Toyoda A."/>
            <person name="Takaki Y."/>
            <person name="Nishi S."/>
            <person name="Hori S."/>
            <person name="Arai W."/>
            <person name="Tsubouchi T."/>
            <person name="Morono Y."/>
            <person name="Uchiyama I."/>
            <person name="Ito T."/>
            <person name="Fujiyama A."/>
            <person name="Inagaki F."/>
            <person name="Takami H."/>
        </authorList>
    </citation>
    <scope>NUCLEOTIDE SEQUENCE</scope>
    <source>
        <strain evidence="4">Expedition CK06-06</strain>
    </source>
</reference>
<sequence>DVLQEDANGYTQVQTENGKTGWVLQRFLMGDPSARSRLDEIQARELKLAEQQQEIQTLRATAVESETRSAAMQKYNSGLKAELKKVKQIAADTLTINEKNEALTAILEQAESKQTSLQVENERLSNNTEQAWFIRGAGVILLGMLLGLLIPKLRFKKKRKWGDF</sequence>
<gene>
    <name evidence="4" type="ORF">S01H4_41011</name>
</gene>
<keyword evidence="3" id="KW-1133">Transmembrane helix</keyword>
<accession>X1DHJ5</accession>
<protein>
    <recommendedName>
        <fullName evidence="5">SH3b domain-containing protein</fullName>
    </recommendedName>
</protein>
<feature type="non-terminal residue" evidence="4">
    <location>
        <position position="1"/>
    </location>
</feature>
<evidence type="ECO:0000256" key="3">
    <source>
        <dbReference type="SAM" id="Phobius"/>
    </source>
</evidence>
<feature type="transmembrane region" description="Helical" evidence="3">
    <location>
        <begin position="132"/>
        <end position="150"/>
    </location>
</feature>
<keyword evidence="3" id="KW-0812">Transmembrane</keyword>
<name>X1DHJ5_9ZZZZ</name>
<feature type="coiled-coil region" evidence="2">
    <location>
        <begin position="41"/>
        <end position="68"/>
    </location>
</feature>
<dbReference type="InterPro" id="IPR016476">
    <property type="entry name" value="SH3_dom_pro"/>
</dbReference>
<evidence type="ECO:0008006" key="5">
    <source>
        <dbReference type="Google" id="ProtNLM"/>
    </source>
</evidence>
<keyword evidence="2" id="KW-0175">Coiled coil</keyword>
<keyword evidence="1" id="KW-0732">Signal</keyword>
<dbReference type="EMBL" id="BART01022400">
    <property type="protein sequence ID" value="GAG95901.1"/>
    <property type="molecule type" value="Genomic_DNA"/>
</dbReference>
<feature type="coiled-coil region" evidence="2">
    <location>
        <begin position="100"/>
        <end position="127"/>
    </location>
</feature>
<evidence type="ECO:0000313" key="4">
    <source>
        <dbReference type="EMBL" id="GAG95901.1"/>
    </source>
</evidence>
<keyword evidence="3" id="KW-0472">Membrane</keyword>
<organism evidence="4">
    <name type="scientific">marine sediment metagenome</name>
    <dbReference type="NCBI Taxonomy" id="412755"/>
    <lineage>
        <taxon>unclassified sequences</taxon>
        <taxon>metagenomes</taxon>
        <taxon>ecological metagenomes</taxon>
    </lineage>
</organism>